<name>A0A6I4XWE4_ENTGA</name>
<proteinExistence type="predicted"/>
<feature type="transmembrane region" description="Helical" evidence="1">
    <location>
        <begin position="12"/>
        <end position="31"/>
    </location>
</feature>
<feature type="transmembrane region" description="Helical" evidence="1">
    <location>
        <begin position="43"/>
        <end position="69"/>
    </location>
</feature>
<evidence type="ECO:0000313" key="3">
    <source>
        <dbReference type="Proteomes" id="UP000439965"/>
    </source>
</evidence>
<evidence type="ECO:0000313" key="2">
    <source>
        <dbReference type="EMBL" id="MXS27920.1"/>
    </source>
</evidence>
<sequence>MNFPHMIPYNAPYYFVLLIAALLPMILTLAIKGTRWPWYQTLVTLVFLYISFGGEFWQQGVALIVYVIYQTLL</sequence>
<gene>
    <name evidence="2" type="ORF">GTI89_17910</name>
</gene>
<keyword evidence="1" id="KW-0812">Transmembrane</keyword>
<protein>
    <submittedName>
        <fullName evidence="2">D-alanyl-lipoteichoic acid biosynthesis protein DltB</fullName>
    </submittedName>
</protein>
<evidence type="ECO:0000256" key="1">
    <source>
        <dbReference type="SAM" id="Phobius"/>
    </source>
</evidence>
<organism evidence="2 3">
    <name type="scientific">Enterococcus gallinarum</name>
    <dbReference type="NCBI Taxonomy" id="1353"/>
    <lineage>
        <taxon>Bacteria</taxon>
        <taxon>Bacillati</taxon>
        <taxon>Bacillota</taxon>
        <taxon>Bacilli</taxon>
        <taxon>Lactobacillales</taxon>
        <taxon>Enterococcaceae</taxon>
        <taxon>Enterococcus</taxon>
    </lineage>
</organism>
<reference evidence="2 3" key="1">
    <citation type="submission" date="2019-04" db="EMBL/GenBank/DDBJ databases">
        <title>Step-wise assembly of the neonatal virome modulated by breast feeding.</title>
        <authorList>
            <person name="Liang G."/>
            <person name="Bushman F."/>
        </authorList>
    </citation>
    <scope>NUCLEOTIDE SEQUENCE [LARGE SCALE GENOMIC DNA]</scope>
    <source>
        <strain evidence="2 3">E3404</strain>
    </source>
</reference>
<feature type="non-terminal residue" evidence="2">
    <location>
        <position position="73"/>
    </location>
</feature>
<keyword evidence="1" id="KW-1133">Transmembrane helix</keyword>
<dbReference type="Proteomes" id="UP000439965">
    <property type="component" value="Unassembled WGS sequence"/>
</dbReference>
<dbReference type="EMBL" id="WVTI01000335">
    <property type="protein sequence ID" value="MXS27920.1"/>
    <property type="molecule type" value="Genomic_DNA"/>
</dbReference>
<dbReference type="AlphaFoldDB" id="A0A6I4XWE4"/>
<comment type="caution">
    <text evidence="2">The sequence shown here is derived from an EMBL/GenBank/DDBJ whole genome shotgun (WGS) entry which is preliminary data.</text>
</comment>
<keyword evidence="1" id="KW-0472">Membrane</keyword>
<accession>A0A6I4XWE4</accession>